<evidence type="ECO:0000313" key="1">
    <source>
        <dbReference type="EMBL" id="KAL3680057.1"/>
    </source>
</evidence>
<dbReference type="EMBL" id="JBJQOH010000007">
    <property type="protein sequence ID" value="KAL3680057.1"/>
    <property type="molecule type" value="Genomic_DNA"/>
</dbReference>
<reference evidence="1 2" key="1">
    <citation type="submission" date="2024-09" db="EMBL/GenBank/DDBJ databases">
        <title>Chromosome-scale assembly of Riccia sorocarpa.</title>
        <authorList>
            <person name="Paukszto L."/>
        </authorList>
    </citation>
    <scope>NUCLEOTIDE SEQUENCE [LARGE SCALE GENOMIC DNA]</scope>
    <source>
        <strain evidence="1">LP-2024</strain>
        <tissue evidence="1">Aerial parts of the thallus</tissue>
    </source>
</reference>
<proteinExistence type="predicted"/>
<accession>A0ABD3GLI3</accession>
<protein>
    <submittedName>
        <fullName evidence="1">Uncharacterized protein</fullName>
    </submittedName>
</protein>
<name>A0ABD3GLI3_9MARC</name>
<comment type="caution">
    <text evidence="1">The sequence shown here is derived from an EMBL/GenBank/DDBJ whole genome shotgun (WGS) entry which is preliminary data.</text>
</comment>
<dbReference type="AlphaFoldDB" id="A0ABD3GLI3"/>
<gene>
    <name evidence="1" type="ORF">R1sor_023013</name>
</gene>
<sequence>MDVLGGFFLDNDMSADLLRAESPSSRGADGRDSLRASVLVVNCRFSSGASNSLRWYLHSLRWGMAFGRPWERLREDMATLASVTLAQCVGVPSEEFSPEVAIGLAGFHGSLRSMDPNPKALLVVASFIHL</sequence>
<evidence type="ECO:0000313" key="2">
    <source>
        <dbReference type="Proteomes" id="UP001633002"/>
    </source>
</evidence>
<organism evidence="1 2">
    <name type="scientific">Riccia sorocarpa</name>
    <dbReference type="NCBI Taxonomy" id="122646"/>
    <lineage>
        <taxon>Eukaryota</taxon>
        <taxon>Viridiplantae</taxon>
        <taxon>Streptophyta</taxon>
        <taxon>Embryophyta</taxon>
        <taxon>Marchantiophyta</taxon>
        <taxon>Marchantiopsida</taxon>
        <taxon>Marchantiidae</taxon>
        <taxon>Marchantiales</taxon>
        <taxon>Ricciaceae</taxon>
        <taxon>Riccia</taxon>
    </lineage>
</organism>
<dbReference type="Proteomes" id="UP001633002">
    <property type="component" value="Unassembled WGS sequence"/>
</dbReference>
<keyword evidence="2" id="KW-1185">Reference proteome</keyword>